<gene>
    <name evidence="6" type="ORF">E1288_36265</name>
</gene>
<dbReference type="RefSeq" id="WP_132493210.1">
    <property type="nucleotide sequence ID" value="NZ_SMKW01000073.1"/>
</dbReference>
<keyword evidence="2 4" id="KW-0238">DNA-binding</keyword>
<dbReference type="GO" id="GO:0003677">
    <property type="term" value="F:DNA binding"/>
    <property type="evidence" value="ECO:0007669"/>
    <property type="project" value="UniProtKB-UniRule"/>
</dbReference>
<comment type="caution">
    <text evidence="6">The sequence shown here is derived from an EMBL/GenBank/DDBJ whole genome shotgun (WGS) entry which is preliminary data.</text>
</comment>
<evidence type="ECO:0000256" key="1">
    <source>
        <dbReference type="ARBA" id="ARBA00023015"/>
    </source>
</evidence>
<keyword evidence="1" id="KW-0805">Transcription regulation</keyword>
<accession>A0A4R4Y804</accession>
<evidence type="ECO:0000313" key="6">
    <source>
        <dbReference type="EMBL" id="TDD39874.1"/>
    </source>
</evidence>
<dbReference type="OrthoDB" id="3474596at2"/>
<protein>
    <submittedName>
        <fullName evidence="6">TetR family transcriptional regulator</fullName>
    </submittedName>
</protein>
<dbReference type="PANTHER" id="PTHR47506:SF1">
    <property type="entry name" value="HTH-TYPE TRANSCRIPTIONAL REGULATOR YJDC"/>
    <property type="match status" value="1"/>
</dbReference>
<dbReference type="EMBL" id="SMKW01000073">
    <property type="protein sequence ID" value="TDD39874.1"/>
    <property type="molecule type" value="Genomic_DNA"/>
</dbReference>
<keyword evidence="3" id="KW-0804">Transcription</keyword>
<dbReference type="PROSITE" id="PS50977">
    <property type="entry name" value="HTH_TETR_2"/>
    <property type="match status" value="1"/>
</dbReference>
<dbReference type="Pfam" id="PF00440">
    <property type="entry name" value="TetR_N"/>
    <property type="match status" value="1"/>
</dbReference>
<keyword evidence="7" id="KW-1185">Reference proteome</keyword>
<proteinExistence type="predicted"/>
<dbReference type="Proteomes" id="UP000294947">
    <property type="component" value="Unassembled WGS sequence"/>
</dbReference>
<evidence type="ECO:0000256" key="4">
    <source>
        <dbReference type="PROSITE-ProRule" id="PRU00335"/>
    </source>
</evidence>
<feature type="DNA-binding region" description="H-T-H motif" evidence="4">
    <location>
        <begin position="33"/>
        <end position="52"/>
    </location>
</feature>
<evidence type="ECO:0000259" key="5">
    <source>
        <dbReference type="PROSITE" id="PS50977"/>
    </source>
</evidence>
<dbReference type="SUPFAM" id="SSF46689">
    <property type="entry name" value="Homeodomain-like"/>
    <property type="match status" value="1"/>
</dbReference>
<name>A0A4R4Y804_9PSEU</name>
<sequence>MSTGRRTSSVATKQRLVDATVEVIRLQGITAVSARTVAAAADVNQALIFYHFGSVDELVAQACIAATEDRVARYRARFAEVSTLGELLALGREIHVGERADGNMVVLAQTLAGAQAGGRLAEATRAALEKWIVEVRAALERVLTGSPLAEVADPGALAHAVSASFLGLTMFESVDPEGGEQALEALGRLAELVDVLEGLGPIATRAVRAKLRKNAKA</sequence>
<evidence type="ECO:0000256" key="3">
    <source>
        <dbReference type="ARBA" id="ARBA00023163"/>
    </source>
</evidence>
<organism evidence="6 7">
    <name type="scientific">Saccharopolyspora elongata</name>
    <dbReference type="NCBI Taxonomy" id="2530387"/>
    <lineage>
        <taxon>Bacteria</taxon>
        <taxon>Bacillati</taxon>
        <taxon>Actinomycetota</taxon>
        <taxon>Actinomycetes</taxon>
        <taxon>Pseudonocardiales</taxon>
        <taxon>Pseudonocardiaceae</taxon>
        <taxon>Saccharopolyspora</taxon>
    </lineage>
</organism>
<dbReference type="Gene3D" id="1.10.357.10">
    <property type="entry name" value="Tetracycline Repressor, domain 2"/>
    <property type="match status" value="1"/>
</dbReference>
<reference evidence="6 7" key="1">
    <citation type="submission" date="2019-03" db="EMBL/GenBank/DDBJ databases">
        <title>Draft genome sequences of novel Actinobacteria.</title>
        <authorList>
            <person name="Sahin N."/>
            <person name="Ay H."/>
            <person name="Saygin H."/>
        </authorList>
    </citation>
    <scope>NUCLEOTIDE SEQUENCE [LARGE SCALE GENOMIC DNA]</scope>
    <source>
        <strain evidence="6 7">7K502</strain>
    </source>
</reference>
<evidence type="ECO:0000256" key="2">
    <source>
        <dbReference type="ARBA" id="ARBA00023125"/>
    </source>
</evidence>
<dbReference type="InterPro" id="IPR009057">
    <property type="entry name" value="Homeodomain-like_sf"/>
</dbReference>
<dbReference type="AlphaFoldDB" id="A0A4R4Y804"/>
<dbReference type="InterPro" id="IPR001647">
    <property type="entry name" value="HTH_TetR"/>
</dbReference>
<feature type="domain" description="HTH tetR-type" evidence="5">
    <location>
        <begin position="10"/>
        <end position="70"/>
    </location>
</feature>
<evidence type="ECO:0000313" key="7">
    <source>
        <dbReference type="Proteomes" id="UP000294947"/>
    </source>
</evidence>
<dbReference type="PANTHER" id="PTHR47506">
    <property type="entry name" value="TRANSCRIPTIONAL REGULATORY PROTEIN"/>
    <property type="match status" value="1"/>
</dbReference>